<name>A0ABV5W709_9BACL</name>
<keyword evidence="3" id="KW-0309">Germination</keyword>
<proteinExistence type="inferred from homology"/>
<dbReference type="NCBIfam" id="TIGR02887">
    <property type="entry name" value="spore_ger_x_C"/>
    <property type="match status" value="1"/>
</dbReference>
<keyword evidence="11" id="KW-1185">Reference proteome</keyword>
<dbReference type="Gene3D" id="3.30.300.210">
    <property type="entry name" value="Nutrient germinant receptor protein C, domain 3"/>
    <property type="match status" value="1"/>
</dbReference>
<organism evidence="10 11">
    <name type="scientific">Paenibacillus hodogayensis</name>
    <dbReference type="NCBI Taxonomy" id="279208"/>
    <lineage>
        <taxon>Bacteria</taxon>
        <taxon>Bacillati</taxon>
        <taxon>Bacillota</taxon>
        <taxon>Bacilli</taxon>
        <taxon>Bacillales</taxon>
        <taxon>Paenibacillaceae</taxon>
        <taxon>Paenibacillus</taxon>
    </lineage>
</organism>
<evidence type="ECO:0000256" key="2">
    <source>
        <dbReference type="ARBA" id="ARBA00007886"/>
    </source>
</evidence>
<keyword evidence="4" id="KW-0732">Signal</keyword>
<gene>
    <name evidence="10" type="ORF">ACFFNY_31830</name>
</gene>
<sequence length="353" mass="40155">MNPASWKRLLLALWCIPLLTLSGCWDVKDINKRYLPVVMGVDEGEKEAYRVILQIPTVRGGTQILEDEAKSISKAIDQIRTKAEKSIDLLHLRLFLISERLAKKGIGDVVDFAIRADDISIKGMVGIVQGKFEKTLYHQVKPTPEVSSYDYFSEESGWTPSVTIDRLWEAYRSIHSYTEDMPAPLIEAGTDTLFIFKGSAIMQGDKMIGMVSPDETMILNVFQEKYTGGTIEVAQDTSVLIKKAKVRHEKSWTAAGPRLKSSIALDIVVTESKEDESNEEIARKIKQLIEMRAAEIVLKLHKLKSDTLSTGQIFRPMLTEDQLKNWKTEWYPKLKHEISCQVRIRDSIYFKET</sequence>
<dbReference type="InterPro" id="IPR046953">
    <property type="entry name" value="Spore_GerAC-like_C"/>
</dbReference>
<dbReference type="EMBL" id="JBHMAG010000021">
    <property type="protein sequence ID" value="MFB9756191.1"/>
    <property type="molecule type" value="Genomic_DNA"/>
</dbReference>
<reference evidence="10 11" key="1">
    <citation type="submission" date="2024-09" db="EMBL/GenBank/DDBJ databases">
        <authorList>
            <person name="Sun Q."/>
            <person name="Mori K."/>
        </authorList>
    </citation>
    <scope>NUCLEOTIDE SEQUENCE [LARGE SCALE GENOMIC DNA]</scope>
    <source>
        <strain evidence="10 11">JCM 12520</strain>
    </source>
</reference>
<evidence type="ECO:0000259" key="8">
    <source>
        <dbReference type="Pfam" id="PF05504"/>
    </source>
</evidence>
<keyword evidence="6" id="KW-0564">Palmitate</keyword>
<keyword evidence="5" id="KW-0472">Membrane</keyword>
<feature type="domain" description="Spore germination GerAC-like C-terminal" evidence="8">
    <location>
        <begin position="197"/>
        <end position="347"/>
    </location>
</feature>
<feature type="domain" description="Spore germination protein N-terminal" evidence="9">
    <location>
        <begin position="26"/>
        <end position="173"/>
    </location>
</feature>
<dbReference type="Proteomes" id="UP001589619">
    <property type="component" value="Unassembled WGS sequence"/>
</dbReference>
<evidence type="ECO:0000256" key="6">
    <source>
        <dbReference type="ARBA" id="ARBA00023139"/>
    </source>
</evidence>
<evidence type="ECO:0000256" key="3">
    <source>
        <dbReference type="ARBA" id="ARBA00022544"/>
    </source>
</evidence>
<accession>A0ABV5W709</accession>
<evidence type="ECO:0000313" key="11">
    <source>
        <dbReference type="Proteomes" id="UP001589619"/>
    </source>
</evidence>
<comment type="subcellular location">
    <subcellularLocation>
        <location evidence="1">Membrane</location>
        <topology evidence="1">Lipid-anchor</topology>
    </subcellularLocation>
</comment>
<dbReference type="Pfam" id="PF05504">
    <property type="entry name" value="Spore_GerAC"/>
    <property type="match status" value="1"/>
</dbReference>
<dbReference type="InterPro" id="IPR008844">
    <property type="entry name" value="Spore_GerAC-like"/>
</dbReference>
<dbReference type="InterPro" id="IPR057336">
    <property type="entry name" value="GerAC_N"/>
</dbReference>
<dbReference type="Pfam" id="PF25198">
    <property type="entry name" value="Spore_GerAC_N"/>
    <property type="match status" value="1"/>
</dbReference>
<comment type="caution">
    <text evidence="10">The sequence shown here is derived from an EMBL/GenBank/DDBJ whole genome shotgun (WGS) entry which is preliminary data.</text>
</comment>
<dbReference type="PANTHER" id="PTHR35789:SF1">
    <property type="entry name" value="SPORE GERMINATION PROTEIN B3"/>
    <property type="match status" value="1"/>
</dbReference>
<dbReference type="InterPro" id="IPR038501">
    <property type="entry name" value="Spore_GerAC_C_sf"/>
</dbReference>
<evidence type="ECO:0000313" key="10">
    <source>
        <dbReference type="EMBL" id="MFB9756191.1"/>
    </source>
</evidence>
<protein>
    <submittedName>
        <fullName evidence="10">Ger(X)C family spore germination protein</fullName>
    </submittedName>
</protein>
<keyword evidence="7" id="KW-0449">Lipoprotein</keyword>
<dbReference type="PANTHER" id="PTHR35789">
    <property type="entry name" value="SPORE GERMINATION PROTEIN B3"/>
    <property type="match status" value="1"/>
</dbReference>
<dbReference type="RefSeq" id="WP_344910501.1">
    <property type="nucleotide sequence ID" value="NZ_BAAAYO010000009.1"/>
</dbReference>
<evidence type="ECO:0000256" key="4">
    <source>
        <dbReference type="ARBA" id="ARBA00022729"/>
    </source>
</evidence>
<evidence type="ECO:0000256" key="1">
    <source>
        <dbReference type="ARBA" id="ARBA00004635"/>
    </source>
</evidence>
<evidence type="ECO:0000256" key="5">
    <source>
        <dbReference type="ARBA" id="ARBA00023136"/>
    </source>
</evidence>
<dbReference type="PROSITE" id="PS51257">
    <property type="entry name" value="PROKAR_LIPOPROTEIN"/>
    <property type="match status" value="1"/>
</dbReference>
<evidence type="ECO:0000256" key="7">
    <source>
        <dbReference type="ARBA" id="ARBA00023288"/>
    </source>
</evidence>
<evidence type="ECO:0000259" key="9">
    <source>
        <dbReference type="Pfam" id="PF25198"/>
    </source>
</evidence>
<comment type="similarity">
    <text evidence="2">Belongs to the GerABKC lipoprotein family.</text>
</comment>